<comment type="similarity">
    <text evidence="8">Belongs to the NhaC Na(+)/H(+) (TC 2.A.35) antiporter family.</text>
</comment>
<feature type="transmembrane region" description="Helical" evidence="9">
    <location>
        <begin position="105"/>
        <end position="127"/>
    </location>
</feature>
<comment type="caution">
    <text evidence="11">The sequence shown here is derived from an EMBL/GenBank/DDBJ whole genome shotgun (WGS) entry which is preliminary data.</text>
</comment>
<evidence type="ECO:0000313" key="11">
    <source>
        <dbReference type="EMBL" id="TCP29598.1"/>
    </source>
</evidence>
<proteinExistence type="inferred from homology"/>
<feature type="transmembrane region" description="Helical" evidence="9">
    <location>
        <begin position="134"/>
        <end position="160"/>
    </location>
</feature>
<keyword evidence="4" id="KW-1003">Cell membrane</keyword>
<feature type="transmembrane region" description="Helical" evidence="9">
    <location>
        <begin position="7"/>
        <end position="28"/>
    </location>
</feature>
<feature type="transmembrane region" description="Helical" evidence="9">
    <location>
        <begin position="232"/>
        <end position="251"/>
    </location>
</feature>
<evidence type="ECO:0000259" key="10">
    <source>
        <dbReference type="Pfam" id="PF03553"/>
    </source>
</evidence>
<keyword evidence="12" id="KW-1185">Reference proteome</keyword>
<feature type="transmembrane region" description="Helical" evidence="9">
    <location>
        <begin position="73"/>
        <end position="99"/>
    </location>
</feature>
<keyword evidence="6 9" id="KW-1133">Transmembrane helix</keyword>
<accession>A0A4R2P5W2</accession>
<dbReference type="InterPro" id="IPR052180">
    <property type="entry name" value="NhaC_Na-H+_Antiporter"/>
</dbReference>
<keyword evidence="5 9" id="KW-0812">Transmembrane</keyword>
<reference evidence="11 12" key="1">
    <citation type="submission" date="2019-03" db="EMBL/GenBank/DDBJ databases">
        <title>Genomic Encyclopedia of Type Strains, Phase IV (KMG-IV): sequencing the most valuable type-strain genomes for metagenomic binning, comparative biology and taxonomic classification.</title>
        <authorList>
            <person name="Goeker M."/>
        </authorList>
    </citation>
    <scope>NUCLEOTIDE SEQUENCE [LARGE SCALE GENOMIC DNA]</scope>
    <source>
        <strain evidence="11 12">DSM 19377</strain>
    </source>
</reference>
<dbReference type="GO" id="GO:0005886">
    <property type="term" value="C:plasma membrane"/>
    <property type="evidence" value="ECO:0007669"/>
    <property type="project" value="UniProtKB-SubCell"/>
</dbReference>
<dbReference type="AlphaFoldDB" id="A0A4R2P5W2"/>
<gene>
    <name evidence="11" type="ORF">EV207_10952</name>
</gene>
<feature type="transmembrane region" description="Helical" evidence="9">
    <location>
        <begin position="411"/>
        <end position="430"/>
    </location>
</feature>
<evidence type="ECO:0000256" key="7">
    <source>
        <dbReference type="ARBA" id="ARBA00023136"/>
    </source>
</evidence>
<evidence type="ECO:0000256" key="6">
    <source>
        <dbReference type="ARBA" id="ARBA00022989"/>
    </source>
</evidence>
<feature type="transmembrane region" description="Helical" evidence="9">
    <location>
        <begin position="189"/>
        <end position="211"/>
    </location>
</feature>
<dbReference type="InterPro" id="IPR018461">
    <property type="entry name" value="Na/H_Antiport_NhaC-like_C"/>
</dbReference>
<feature type="transmembrane region" description="Helical" evidence="9">
    <location>
        <begin position="442"/>
        <end position="464"/>
    </location>
</feature>
<dbReference type="Proteomes" id="UP000295416">
    <property type="component" value="Unassembled WGS sequence"/>
</dbReference>
<protein>
    <submittedName>
        <fullName evidence="11">Transporter (NhaC family)</fullName>
    </submittedName>
</protein>
<keyword evidence="2" id="KW-0813">Transport</keyword>
<evidence type="ECO:0000256" key="9">
    <source>
        <dbReference type="SAM" id="Phobius"/>
    </source>
</evidence>
<feature type="transmembrane region" description="Helical" evidence="9">
    <location>
        <begin position="34"/>
        <end position="52"/>
    </location>
</feature>
<feature type="transmembrane region" description="Helical" evidence="9">
    <location>
        <begin position="360"/>
        <end position="390"/>
    </location>
</feature>
<name>A0A4R2P5W2_9BACL</name>
<evidence type="ECO:0000256" key="3">
    <source>
        <dbReference type="ARBA" id="ARBA00022449"/>
    </source>
</evidence>
<dbReference type="EMBL" id="SLXK01000009">
    <property type="protein sequence ID" value="TCP29598.1"/>
    <property type="molecule type" value="Genomic_DNA"/>
</dbReference>
<keyword evidence="3" id="KW-0050">Antiport</keyword>
<evidence type="ECO:0000256" key="1">
    <source>
        <dbReference type="ARBA" id="ARBA00004651"/>
    </source>
</evidence>
<feature type="domain" description="Na+/H+ antiporter NhaC-like C-terminal" evidence="10">
    <location>
        <begin position="157"/>
        <end position="461"/>
    </location>
</feature>
<comment type="subcellular location">
    <subcellularLocation>
        <location evidence="1">Cell membrane</location>
        <topology evidence="1">Multi-pass membrane protein</topology>
    </subcellularLocation>
</comment>
<dbReference type="InterPro" id="IPR004770">
    <property type="entry name" value="Na/H_antiport_NhaC"/>
</dbReference>
<feature type="transmembrane region" description="Helical" evidence="9">
    <location>
        <begin position="257"/>
        <end position="274"/>
    </location>
</feature>
<organism evidence="11 12">
    <name type="scientific">Scopulibacillus darangshiensis</name>
    <dbReference type="NCBI Taxonomy" id="442528"/>
    <lineage>
        <taxon>Bacteria</taxon>
        <taxon>Bacillati</taxon>
        <taxon>Bacillota</taxon>
        <taxon>Bacilli</taxon>
        <taxon>Bacillales</taxon>
        <taxon>Sporolactobacillaceae</taxon>
        <taxon>Scopulibacillus</taxon>
    </lineage>
</organism>
<sequence length="482" mass="51173">MKRKPTLLEAILPIAIMIFLLAFGYGYLKLSPEPLLILAAFCAGIIGLRVGLTWEEMLAGIRKKLDTSMPAMLILISIGLLIGTWMASGTIPMIIYYGLKIIDPSYVIVIAFIVTAIVSIITGTSWGAAGTVGIALVGIAQGLDAPVAVTAGAVVSGAYFGDKLSPLSDTTNLAPVAAGSELYEHVKHMLYTTIPATIISLIIYFFLGFHLTGGAKAASEKTTAMLQSLSDMFNWNLLLLLPPVIILYGSIRKKPTLPTIVISAIVAGILAKFVQGFSLKAIFTSGVSGFNVSMMETIGYNPDSVVADVATLLNRGGLESMIDVTLLVFCAFAFAGIISESGCLTVLLENLMKVVKKTGGLVLSTVISCITTALVTGSSYLSIIIPGEIFKETYQSRKLKAKNLSRTLEDSGTVVVPIIPWSEAAVYMAGTLGVSTLSYAPWAFLCYLGFIFAIIYGYTGFGIAKEESVSTSKAGQQKDMSQ</sequence>
<dbReference type="PANTHER" id="PTHR33451">
    <property type="entry name" value="MALATE-2H(+)/NA(+)-LACTATE ANTIPORTER"/>
    <property type="match status" value="1"/>
</dbReference>
<evidence type="ECO:0000313" key="12">
    <source>
        <dbReference type="Proteomes" id="UP000295416"/>
    </source>
</evidence>
<dbReference type="NCBIfam" id="TIGR00931">
    <property type="entry name" value="antiport_nhaC"/>
    <property type="match status" value="1"/>
</dbReference>
<dbReference type="OrthoDB" id="9762978at2"/>
<evidence type="ECO:0000256" key="2">
    <source>
        <dbReference type="ARBA" id="ARBA00022448"/>
    </source>
</evidence>
<keyword evidence="7 9" id="KW-0472">Membrane</keyword>
<dbReference type="RefSeq" id="WP_132745600.1">
    <property type="nucleotide sequence ID" value="NZ_SLXK01000009.1"/>
</dbReference>
<dbReference type="GO" id="GO:0015297">
    <property type="term" value="F:antiporter activity"/>
    <property type="evidence" value="ECO:0007669"/>
    <property type="project" value="UniProtKB-KW"/>
</dbReference>
<evidence type="ECO:0000256" key="4">
    <source>
        <dbReference type="ARBA" id="ARBA00022475"/>
    </source>
</evidence>
<evidence type="ECO:0000256" key="8">
    <source>
        <dbReference type="ARBA" id="ARBA00038435"/>
    </source>
</evidence>
<feature type="transmembrane region" description="Helical" evidence="9">
    <location>
        <begin position="324"/>
        <end position="348"/>
    </location>
</feature>
<dbReference type="Pfam" id="PF03553">
    <property type="entry name" value="Na_H_antiporter"/>
    <property type="match status" value="1"/>
</dbReference>
<evidence type="ECO:0000256" key="5">
    <source>
        <dbReference type="ARBA" id="ARBA00022692"/>
    </source>
</evidence>
<dbReference type="PANTHER" id="PTHR33451:SF3">
    <property type="entry name" value="MALATE-2H(+)_NA(+)-LACTATE ANTIPORTER"/>
    <property type="match status" value="1"/>
</dbReference>